<dbReference type="InterPro" id="IPR016162">
    <property type="entry name" value="Ald_DH_N"/>
</dbReference>
<evidence type="ECO:0000313" key="5">
    <source>
        <dbReference type="Proteomes" id="UP000051269"/>
    </source>
</evidence>
<keyword evidence="1" id="KW-0560">Oxidoreductase</keyword>
<dbReference type="Pfam" id="PF00171">
    <property type="entry name" value="Aldedh"/>
    <property type="match status" value="1"/>
</dbReference>
<dbReference type="InterPro" id="IPR015590">
    <property type="entry name" value="Aldehyde_DH_dom"/>
</dbReference>
<evidence type="ECO:0000256" key="2">
    <source>
        <dbReference type="SAM" id="Coils"/>
    </source>
</evidence>
<feature type="domain" description="Aldehyde dehydrogenase" evidence="3">
    <location>
        <begin position="50"/>
        <end position="493"/>
    </location>
</feature>
<dbReference type="Gene3D" id="3.40.309.10">
    <property type="entry name" value="Aldehyde Dehydrogenase, Chain A, domain 2"/>
    <property type="match status" value="1"/>
</dbReference>
<sequence>MNKFISPWASWPNLIEQHRKLTPEAFGPEGNLFNLIAGKWQQPGHGKLFLSPVDATPLGRYPMIRLEAARAAVVAAEAEFQAWSKTDLDERKRKVTETLEDLEKHADLLAKTLVWEIGKPYAQSKVSVERCISGVRWYVGQVEKMMEGRQPLGLISNIASWNYPLSVLIHAVLVQCLAGNSVIAKTPTDGGIHAVTLAMALARRRGLPVSLVSGSGGELSEALVRNEAISCLAFVGGKNNGREIAAAFYDRSKRYMLEMDGVNCYGVWEYSDWKSLAAQIKKGFEFGKQRCTAYPRYVVQRSMFPKFLEMYLAVVQGLKCGHPLLVDKAEDPLPALDYGPLINSKKVEELRVQVTEAVAGGAVALFEGKLDEGLFQPAQDISAYLAPVALLSLPRNCKLYHGEPFGPVDSVTVVDSVDQLVAEMNVSNGNLVSSLATDDAHLAKQVAMDLRCFKFGHNKVRSRGDNEESFGGFGQSWKGCFVGGKYLVEAVTQGPAGERLRGNFPDSIYLPEER</sequence>
<proteinExistence type="predicted"/>
<evidence type="ECO:0000313" key="4">
    <source>
        <dbReference type="EMBL" id="KRO62525.1"/>
    </source>
</evidence>
<accession>A0A0R2RPY9</accession>
<reference evidence="4 5" key="1">
    <citation type="submission" date="2015-10" db="EMBL/GenBank/DDBJ databases">
        <title>Metagenome-Assembled Genomes uncover a global brackish microbiome.</title>
        <authorList>
            <person name="Hugerth L.W."/>
            <person name="Larsson J."/>
            <person name="Alneberg J."/>
            <person name="Lindh M.V."/>
            <person name="Legrand C."/>
            <person name="Pinhassi J."/>
            <person name="Andersson A.F."/>
        </authorList>
    </citation>
    <scope>NUCLEOTIDE SEQUENCE [LARGE SCALE GENOMIC DNA]</scope>
    <source>
        <strain evidence="4">BACL18 MAG-120507-bin52</strain>
    </source>
</reference>
<dbReference type="Proteomes" id="UP000051269">
    <property type="component" value="Unassembled WGS sequence"/>
</dbReference>
<dbReference type="SUPFAM" id="SSF53720">
    <property type="entry name" value="ALDH-like"/>
    <property type="match status" value="1"/>
</dbReference>
<evidence type="ECO:0000259" key="3">
    <source>
        <dbReference type="Pfam" id="PF00171"/>
    </source>
</evidence>
<gene>
    <name evidence="4" type="ORF">ABR82_00160</name>
</gene>
<dbReference type="InterPro" id="IPR016163">
    <property type="entry name" value="Ald_DH_C"/>
</dbReference>
<dbReference type="InterPro" id="IPR016161">
    <property type="entry name" value="Ald_DH/histidinol_DH"/>
</dbReference>
<keyword evidence="2" id="KW-0175">Coiled coil</keyword>
<dbReference type="Gene3D" id="3.40.605.10">
    <property type="entry name" value="Aldehyde Dehydrogenase, Chain A, domain 1"/>
    <property type="match status" value="1"/>
</dbReference>
<dbReference type="GO" id="GO:0016620">
    <property type="term" value="F:oxidoreductase activity, acting on the aldehyde or oxo group of donors, NAD or NADP as acceptor"/>
    <property type="evidence" value="ECO:0007669"/>
    <property type="project" value="InterPro"/>
</dbReference>
<dbReference type="AlphaFoldDB" id="A0A0R2RPY9"/>
<comment type="caution">
    <text evidence="4">The sequence shown here is derived from an EMBL/GenBank/DDBJ whole genome shotgun (WGS) entry which is preliminary data.</text>
</comment>
<organism evidence="4 5">
    <name type="scientific">Verrucomicrobia subdivision 6 bacterium BACL9 MAG-120507-bin52</name>
    <dbReference type="NCBI Taxonomy" id="1655590"/>
    <lineage>
        <taxon>Bacteria</taxon>
        <taxon>Pseudomonadati</taxon>
        <taxon>Verrucomicrobiota</taxon>
        <taxon>Verrucomicrobiia</taxon>
        <taxon>Verrucomicrobiales</taxon>
        <taxon>Verrucomicrobia subdivision 6</taxon>
    </lineage>
</organism>
<protein>
    <submittedName>
        <fullName evidence="4">Dehydrogenase</fullName>
    </submittedName>
</protein>
<dbReference type="PANTHER" id="PTHR11699">
    <property type="entry name" value="ALDEHYDE DEHYDROGENASE-RELATED"/>
    <property type="match status" value="1"/>
</dbReference>
<evidence type="ECO:0000256" key="1">
    <source>
        <dbReference type="ARBA" id="ARBA00023002"/>
    </source>
</evidence>
<feature type="coiled-coil region" evidence="2">
    <location>
        <begin position="85"/>
        <end position="112"/>
    </location>
</feature>
<dbReference type="EMBL" id="LIBO01000064">
    <property type="protein sequence ID" value="KRO62525.1"/>
    <property type="molecule type" value="Genomic_DNA"/>
</dbReference>
<name>A0A0R2RPY9_9BACT</name>